<organism evidence="3">
    <name type="scientific">Aegilops tauschii</name>
    <name type="common">Tausch's goatgrass</name>
    <name type="synonym">Aegilops squarrosa</name>
    <dbReference type="NCBI Taxonomy" id="37682"/>
    <lineage>
        <taxon>Eukaryota</taxon>
        <taxon>Viridiplantae</taxon>
        <taxon>Streptophyta</taxon>
        <taxon>Embryophyta</taxon>
        <taxon>Tracheophyta</taxon>
        <taxon>Spermatophyta</taxon>
        <taxon>Magnoliopsida</taxon>
        <taxon>Liliopsida</taxon>
        <taxon>Poales</taxon>
        <taxon>Poaceae</taxon>
        <taxon>BOP clade</taxon>
        <taxon>Pooideae</taxon>
        <taxon>Triticodae</taxon>
        <taxon>Triticeae</taxon>
        <taxon>Triticinae</taxon>
        <taxon>Aegilops</taxon>
    </lineage>
</organism>
<dbReference type="PROSITE" id="PS50830">
    <property type="entry name" value="TNASE_3"/>
    <property type="match status" value="1"/>
</dbReference>
<accession>M8CXG9</accession>
<dbReference type="PANTHER" id="PTHR12302">
    <property type="entry name" value="EBNA2 BINDING PROTEIN P100"/>
    <property type="match status" value="1"/>
</dbReference>
<dbReference type="PANTHER" id="PTHR12302:SF23">
    <property type="entry name" value="TNASE-LIKE DOMAIN-CONTAINING PROTEIN"/>
    <property type="match status" value="1"/>
</dbReference>
<feature type="region of interest" description="Disordered" evidence="2">
    <location>
        <begin position="59"/>
        <end position="94"/>
    </location>
</feature>
<sequence length="593" mass="66481">MGNIHQAGVKKDDHGGGDNQQLQVVSVLELQAGVVEDQLQPLGGWHALEATSMLENCKTNSTATDGGTSSRIDIPGPATEQNIPKPSNPLHPCPPPQSLPEGVQSVLNTSRVNRKCIGDGDGFTAYEESISVSRIAGDTDIRDPPKYKIRMKGIDAPELDMEYGMESKDELVRLIGGKRVSILVYGPDKYGRSLGDIYCDGVFIQEQMLKGGFAWHYKMCDKRPEFAQWQREAKKARRGLWSLDKPQKPWIWRRDNPRIDNKKGNADDIQVEPQNQVNESSVGLPLLIMKDMEDLGRKWKGSLENFVSENMKLHDQVQELKRDKKEAEERAKKAEKEMGNAMADNMKLNGQLQESERNKKEAEDRILQLDFFSGSVAAVNMDLHNKIEVLENEHKKAEDQAKEVESEMEGVVAENRTLKDQLQVVEVQAMKLKYFSEKVAGVNIVLYRKLEGSEEKNKMAEEQAKETEKEMKTILDDNVKLSGKIQKLSKINKEITTFANNSKRKLQSVLAVNMDLDKKGMERATLPDKGLEIVGVENMKGKLQGTSHKKSEQTVETPSATPTKDFGVKKPTVWRMKTAATTSSAPPPKGHYE</sequence>
<dbReference type="EnsemblPlants" id="EMT28506">
    <property type="protein sequence ID" value="EMT28506"/>
    <property type="gene ID" value="F775_07187"/>
</dbReference>
<proteinExistence type="predicted"/>
<feature type="region of interest" description="Disordered" evidence="2">
    <location>
        <begin position="317"/>
        <end position="337"/>
    </location>
</feature>
<dbReference type="InterPro" id="IPR035437">
    <property type="entry name" value="SNase_OB-fold_sf"/>
</dbReference>
<dbReference type="Gene3D" id="2.40.50.90">
    <property type="match status" value="1"/>
</dbReference>
<dbReference type="PROSITE" id="PS01284">
    <property type="entry name" value="TNASE_2"/>
    <property type="match status" value="1"/>
</dbReference>
<feature type="compositionally biased region" description="Polar residues" evidence="2">
    <location>
        <begin position="59"/>
        <end position="71"/>
    </location>
</feature>
<dbReference type="GO" id="GO:0003676">
    <property type="term" value="F:nucleic acid binding"/>
    <property type="evidence" value="ECO:0007669"/>
    <property type="project" value="InterPro"/>
</dbReference>
<protein>
    <submittedName>
        <fullName evidence="3">Putative 38.1 kDa protein</fullName>
    </submittedName>
</protein>
<dbReference type="SMART" id="SM00318">
    <property type="entry name" value="SNc"/>
    <property type="match status" value="1"/>
</dbReference>
<dbReference type="InterPro" id="IPR016071">
    <property type="entry name" value="Staphylococal_nuclease_OB-fold"/>
</dbReference>
<reference evidence="3" key="1">
    <citation type="submission" date="2015-06" db="UniProtKB">
        <authorList>
            <consortium name="EnsemblPlants"/>
        </authorList>
    </citation>
    <scope>IDENTIFICATION</scope>
</reference>
<dbReference type="GO" id="GO:0005737">
    <property type="term" value="C:cytoplasm"/>
    <property type="evidence" value="ECO:0007669"/>
    <property type="project" value="TreeGrafter"/>
</dbReference>
<name>M8CXG9_AEGTA</name>
<evidence type="ECO:0000313" key="3">
    <source>
        <dbReference type="EnsemblPlants" id="EMT28506"/>
    </source>
</evidence>
<feature type="coiled-coil region" evidence="1">
    <location>
        <begin position="450"/>
        <end position="477"/>
    </location>
</feature>
<dbReference type="GO" id="GO:0004518">
    <property type="term" value="F:nuclease activity"/>
    <property type="evidence" value="ECO:0007669"/>
    <property type="project" value="InterPro"/>
</dbReference>
<evidence type="ECO:0000256" key="1">
    <source>
        <dbReference type="SAM" id="Coils"/>
    </source>
</evidence>
<dbReference type="SUPFAM" id="SSF50199">
    <property type="entry name" value="Staphylococcal nuclease"/>
    <property type="match status" value="1"/>
</dbReference>
<dbReference type="Pfam" id="PF00565">
    <property type="entry name" value="SNase"/>
    <property type="match status" value="1"/>
</dbReference>
<dbReference type="AlphaFoldDB" id="M8CXG9"/>
<keyword evidence="1" id="KW-0175">Coiled coil</keyword>
<evidence type="ECO:0000256" key="2">
    <source>
        <dbReference type="SAM" id="MobiDB-lite"/>
    </source>
</evidence>
<feature type="region of interest" description="Disordered" evidence="2">
    <location>
        <begin position="542"/>
        <end position="593"/>
    </location>
</feature>
<dbReference type="InterPro" id="IPR002071">
    <property type="entry name" value="Thermonucl_AS"/>
</dbReference>